<keyword evidence="3" id="KW-1185">Reference proteome</keyword>
<dbReference type="InParanoid" id="D6RPX3"/>
<dbReference type="VEuPathDB" id="FungiDB:CC1G_15294"/>
<comment type="caution">
    <text evidence="2">The sequence shown here is derived from an EMBL/GenBank/DDBJ whole genome shotgun (WGS) entry which is preliminary data.</text>
</comment>
<gene>
    <name evidence="2" type="ORF">CC1G_15294</name>
</gene>
<dbReference type="STRING" id="240176.D6RPX3"/>
<dbReference type="KEGG" id="cci:CC1G_15294"/>
<dbReference type="OMA" id="DWTNISA"/>
<evidence type="ECO:0000256" key="1">
    <source>
        <dbReference type="SAM" id="MobiDB-lite"/>
    </source>
</evidence>
<dbReference type="EMBL" id="AACS02000010">
    <property type="protein sequence ID" value="EFI26893.1"/>
    <property type="molecule type" value="Genomic_DNA"/>
</dbReference>
<dbReference type="HOGENOM" id="CLU_090688_0_0_1"/>
<proteinExistence type="predicted"/>
<feature type="compositionally biased region" description="Pro residues" evidence="1">
    <location>
        <begin position="146"/>
        <end position="155"/>
    </location>
</feature>
<organism evidence="2 3">
    <name type="scientific">Coprinopsis cinerea (strain Okayama-7 / 130 / ATCC MYA-4618 / FGSC 9003)</name>
    <name type="common">Inky cap fungus</name>
    <name type="synonym">Hormographiella aspergillata</name>
    <dbReference type="NCBI Taxonomy" id="240176"/>
    <lineage>
        <taxon>Eukaryota</taxon>
        <taxon>Fungi</taxon>
        <taxon>Dikarya</taxon>
        <taxon>Basidiomycota</taxon>
        <taxon>Agaricomycotina</taxon>
        <taxon>Agaricomycetes</taxon>
        <taxon>Agaricomycetidae</taxon>
        <taxon>Agaricales</taxon>
        <taxon>Agaricineae</taxon>
        <taxon>Psathyrellaceae</taxon>
        <taxon>Coprinopsis</taxon>
    </lineage>
</organism>
<evidence type="ECO:0000313" key="3">
    <source>
        <dbReference type="Proteomes" id="UP000001861"/>
    </source>
</evidence>
<dbReference type="GeneID" id="9379074"/>
<protein>
    <submittedName>
        <fullName evidence="2">Uncharacterized protein</fullName>
    </submittedName>
</protein>
<dbReference type="eggNOG" id="ENOG502S09A">
    <property type="taxonomic scope" value="Eukaryota"/>
</dbReference>
<name>D6RPX3_COPC7</name>
<dbReference type="Proteomes" id="UP000001861">
    <property type="component" value="Unassembled WGS sequence"/>
</dbReference>
<feature type="compositionally biased region" description="Pro residues" evidence="1">
    <location>
        <begin position="109"/>
        <end position="124"/>
    </location>
</feature>
<accession>D6RPX3</accession>
<feature type="region of interest" description="Disordered" evidence="1">
    <location>
        <begin position="1"/>
        <end position="161"/>
    </location>
</feature>
<dbReference type="OrthoDB" id="3357271at2759"/>
<feature type="region of interest" description="Disordered" evidence="1">
    <location>
        <begin position="213"/>
        <end position="247"/>
    </location>
</feature>
<reference evidence="2 3" key="1">
    <citation type="journal article" date="2010" name="Proc. Natl. Acad. Sci. U.S.A.">
        <title>Insights into evolution of multicellular fungi from the assembled chromosomes of the mushroom Coprinopsis cinerea (Coprinus cinereus).</title>
        <authorList>
            <person name="Stajich J.E."/>
            <person name="Wilke S.K."/>
            <person name="Ahren D."/>
            <person name="Au C.H."/>
            <person name="Birren B.W."/>
            <person name="Borodovsky M."/>
            <person name="Burns C."/>
            <person name="Canback B."/>
            <person name="Casselton L.A."/>
            <person name="Cheng C.K."/>
            <person name="Deng J."/>
            <person name="Dietrich F.S."/>
            <person name="Fargo D.C."/>
            <person name="Farman M.L."/>
            <person name="Gathman A.C."/>
            <person name="Goldberg J."/>
            <person name="Guigo R."/>
            <person name="Hoegger P.J."/>
            <person name="Hooker J.B."/>
            <person name="Huggins A."/>
            <person name="James T.Y."/>
            <person name="Kamada T."/>
            <person name="Kilaru S."/>
            <person name="Kodira C."/>
            <person name="Kues U."/>
            <person name="Kupfer D."/>
            <person name="Kwan H.S."/>
            <person name="Lomsadze A."/>
            <person name="Li W."/>
            <person name="Lilly W.W."/>
            <person name="Ma L.J."/>
            <person name="Mackey A.J."/>
            <person name="Manning G."/>
            <person name="Martin F."/>
            <person name="Muraguchi H."/>
            <person name="Natvig D.O."/>
            <person name="Palmerini H."/>
            <person name="Ramesh M.A."/>
            <person name="Rehmeyer C.J."/>
            <person name="Roe B.A."/>
            <person name="Shenoy N."/>
            <person name="Stanke M."/>
            <person name="Ter-Hovhannisyan V."/>
            <person name="Tunlid A."/>
            <person name="Velagapudi R."/>
            <person name="Vision T.J."/>
            <person name="Zeng Q."/>
            <person name="Zolan M.E."/>
            <person name="Pukkila P.J."/>
        </authorList>
    </citation>
    <scope>NUCLEOTIDE SEQUENCE [LARGE SCALE GENOMIC DNA]</scope>
    <source>
        <strain evidence="3">Okayama-7 / 130 / ATCC MYA-4618 / FGSC 9003</strain>
    </source>
</reference>
<feature type="compositionally biased region" description="Low complexity" evidence="1">
    <location>
        <begin position="75"/>
        <end position="92"/>
    </location>
</feature>
<feature type="compositionally biased region" description="Polar residues" evidence="1">
    <location>
        <begin position="232"/>
        <end position="247"/>
    </location>
</feature>
<dbReference type="RefSeq" id="XP_002910387.1">
    <property type="nucleotide sequence ID" value="XM_002910341.1"/>
</dbReference>
<dbReference type="AlphaFoldDB" id="D6RPX3"/>
<feature type="compositionally biased region" description="Pro residues" evidence="1">
    <location>
        <begin position="45"/>
        <end position="55"/>
    </location>
</feature>
<sequence length="247" mass="26293">MAPSFAELKAKAAKTTSSGVEKLQNMKDRNTSVSMKKTNWDPYSGKPPPPPPPPKSLINQRTKPELAPLPPPPSRTNSIASTSTASRSLSNSPGLAPPLPSRVSSTTRPPLPSRTPSTGPPLPKRPGQTAVSPPSRTGGLPKPASSGPPPPPPPVALSTKPVLNKRDSFYVEDEDPVIDWTNLSQQDKEVFFSWLDEFFSRYLQIDLAPRAIPYPTQPIGSVGGPPPLKASTKPTSWTPLTVGSSST</sequence>
<dbReference type="PRINTS" id="PR01217">
    <property type="entry name" value="PRICHEXTENSN"/>
</dbReference>
<evidence type="ECO:0000313" key="2">
    <source>
        <dbReference type="EMBL" id="EFI26893.1"/>
    </source>
</evidence>